<evidence type="ECO:0000256" key="3">
    <source>
        <dbReference type="SAM" id="SignalP"/>
    </source>
</evidence>
<feature type="compositionally biased region" description="Low complexity" evidence="1">
    <location>
        <begin position="269"/>
        <end position="279"/>
    </location>
</feature>
<feature type="compositionally biased region" description="Low complexity" evidence="1">
    <location>
        <begin position="608"/>
        <end position="621"/>
    </location>
</feature>
<protein>
    <submittedName>
        <fullName evidence="4">CotH kinase family protein</fullName>
    </submittedName>
</protein>
<dbReference type="Proteomes" id="UP000824162">
    <property type="component" value="Unassembled WGS sequence"/>
</dbReference>
<evidence type="ECO:0000313" key="5">
    <source>
        <dbReference type="Proteomes" id="UP000824162"/>
    </source>
</evidence>
<dbReference type="InterPro" id="IPR014867">
    <property type="entry name" value="Spore_coat_CotH_CotH2/3/7"/>
</dbReference>
<feature type="compositionally biased region" description="Gly residues" evidence="1">
    <location>
        <begin position="286"/>
        <end position="303"/>
    </location>
</feature>
<sequence length="723" mass="77302">MIKHKSITVICCAVLAAALLFTCLFAADRIPFIKHADNSASSLYAETLFDRSYVHSINIEVSETDWSAMIENAQAEEYISCSVTIDGTQINNVGVRPKGNTSLTSVRSMDSERYSLKLEFDHYNDGGSYYGLDKLCLNNIIMDNTYMKDYFSYVLMEEAGAYAPLCSYVYVTLNGEDHGLFLAVEAVEESFAKRNFGSDYGEIYKPESMGMGGGGDRMEPPDTGNMPDMGEAPPNMGEAPPAQDSAADTQPGGAPDMSEAPPNTGADGGAQAADNAASARPDEAGGGRGGMGGGRGGMGGGPGGMGGSSAVALRYQGDEIESYSDIFDYAVFTPDTADKNRLISAIKQLNEGEALEEAVNIDEVLRYFAAHNFVLNFDSYTGSLMHNYYLYENDGQMSMIAWDYNLAFGAFSMGGGPGGEGGGSGETDSATEMVNFPIDTPVSGAALEDRPMLGKLLENPEYLERYHQIFGELISGYFESGEFENEFSRVYSMIAEYVQKDPTKFCTYEEFERGASTLLDFCRLRAQSIRGQLDGAIPSTSDGQTADTTAFVDASHLNIRDMGEQQMGGGRDRGAQSGTADGSASDSVTRRFGADTGSESTAQPSEVQQQSAEQTDTQQSADSAAQPPGMRQNGQQPAAQGAEQTDAQQSADSAAQPPGMQQNGQQPAEQAAAFTRETAADGGINMPERRPAAADYTSALTILIGCTILIILGIIFALLYKKR</sequence>
<accession>A0A9D1PRM4</accession>
<feature type="transmembrane region" description="Helical" evidence="2">
    <location>
        <begin position="696"/>
        <end position="720"/>
    </location>
</feature>
<dbReference type="AlphaFoldDB" id="A0A9D1PRM4"/>
<dbReference type="GO" id="GO:0016301">
    <property type="term" value="F:kinase activity"/>
    <property type="evidence" value="ECO:0007669"/>
    <property type="project" value="UniProtKB-KW"/>
</dbReference>
<dbReference type="EMBL" id="DXIJ01000114">
    <property type="protein sequence ID" value="HIV86248.1"/>
    <property type="molecule type" value="Genomic_DNA"/>
</dbReference>
<organism evidence="4 5">
    <name type="scientific">Candidatus Monoglobus merdigallinarum</name>
    <dbReference type="NCBI Taxonomy" id="2838698"/>
    <lineage>
        <taxon>Bacteria</taxon>
        <taxon>Bacillati</taxon>
        <taxon>Bacillota</taxon>
        <taxon>Clostridia</taxon>
        <taxon>Monoglobales</taxon>
        <taxon>Monoglobaceae</taxon>
        <taxon>Monoglobus</taxon>
    </lineage>
</organism>
<keyword evidence="4" id="KW-0418">Kinase</keyword>
<reference evidence="4" key="2">
    <citation type="submission" date="2021-04" db="EMBL/GenBank/DDBJ databases">
        <authorList>
            <person name="Gilroy R."/>
        </authorList>
    </citation>
    <scope>NUCLEOTIDE SEQUENCE</scope>
    <source>
        <strain evidence="4">5790</strain>
    </source>
</reference>
<feature type="compositionally biased region" description="Polar residues" evidence="1">
    <location>
        <begin position="597"/>
        <end position="607"/>
    </location>
</feature>
<feature type="compositionally biased region" description="Low complexity" evidence="1">
    <location>
        <begin position="644"/>
        <end position="668"/>
    </location>
</feature>
<name>A0A9D1PRM4_9FIRM</name>
<dbReference type="PANTHER" id="PTHR40050">
    <property type="entry name" value="INNER SPORE COAT PROTEIN H"/>
    <property type="match status" value="1"/>
</dbReference>
<keyword evidence="2" id="KW-0812">Transmembrane</keyword>
<keyword evidence="2" id="KW-1133">Transmembrane helix</keyword>
<feature type="region of interest" description="Disordered" evidence="1">
    <location>
        <begin position="563"/>
        <end position="671"/>
    </location>
</feature>
<evidence type="ECO:0000313" key="4">
    <source>
        <dbReference type="EMBL" id="HIV86248.1"/>
    </source>
</evidence>
<proteinExistence type="predicted"/>
<keyword evidence="2" id="KW-0472">Membrane</keyword>
<feature type="region of interest" description="Disordered" evidence="1">
    <location>
        <begin position="205"/>
        <end position="303"/>
    </location>
</feature>
<evidence type="ECO:0000256" key="2">
    <source>
        <dbReference type="SAM" id="Phobius"/>
    </source>
</evidence>
<evidence type="ECO:0000256" key="1">
    <source>
        <dbReference type="SAM" id="MobiDB-lite"/>
    </source>
</evidence>
<keyword evidence="3" id="KW-0732">Signal</keyword>
<feature type="signal peptide" evidence="3">
    <location>
        <begin position="1"/>
        <end position="26"/>
    </location>
</feature>
<feature type="compositionally biased region" description="Polar residues" evidence="1">
    <location>
        <begin position="576"/>
        <end position="587"/>
    </location>
</feature>
<gene>
    <name evidence="4" type="ORF">H9900_05500</name>
</gene>
<comment type="caution">
    <text evidence="4">The sequence shown here is derived from an EMBL/GenBank/DDBJ whole genome shotgun (WGS) entry which is preliminary data.</text>
</comment>
<keyword evidence="4" id="KW-0808">Transferase</keyword>
<feature type="chain" id="PRO_5039437661" evidence="3">
    <location>
        <begin position="27"/>
        <end position="723"/>
    </location>
</feature>
<dbReference type="Pfam" id="PF08757">
    <property type="entry name" value="CotH"/>
    <property type="match status" value="2"/>
</dbReference>
<dbReference type="PANTHER" id="PTHR40050:SF1">
    <property type="entry name" value="INNER SPORE COAT PROTEIN H"/>
    <property type="match status" value="1"/>
</dbReference>
<reference evidence="4" key="1">
    <citation type="journal article" date="2021" name="PeerJ">
        <title>Extensive microbial diversity within the chicken gut microbiome revealed by metagenomics and culture.</title>
        <authorList>
            <person name="Gilroy R."/>
            <person name="Ravi A."/>
            <person name="Getino M."/>
            <person name="Pursley I."/>
            <person name="Horton D.L."/>
            <person name="Alikhan N.F."/>
            <person name="Baker D."/>
            <person name="Gharbi K."/>
            <person name="Hall N."/>
            <person name="Watson M."/>
            <person name="Adriaenssens E.M."/>
            <person name="Foster-Nyarko E."/>
            <person name="Jarju S."/>
            <person name="Secka A."/>
            <person name="Antonio M."/>
            <person name="Oren A."/>
            <person name="Chaudhuri R.R."/>
            <person name="La Ragione R."/>
            <person name="Hildebrand F."/>
            <person name="Pallen M.J."/>
        </authorList>
    </citation>
    <scope>NUCLEOTIDE SEQUENCE</scope>
    <source>
        <strain evidence="4">5790</strain>
    </source>
</reference>